<dbReference type="GO" id="GO:0000287">
    <property type="term" value="F:magnesium ion binding"/>
    <property type="evidence" value="ECO:0007669"/>
    <property type="project" value="InterPro"/>
</dbReference>
<accession>G2G9C9</accession>
<dbReference type="OrthoDB" id="190168at2"/>
<dbReference type="AlphaFoldDB" id="G2G9C9"/>
<organism evidence="4 5">
    <name type="scientific">Streptomyces zinciresistens K42</name>
    <dbReference type="NCBI Taxonomy" id="700597"/>
    <lineage>
        <taxon>Bacteria</taxon>
        <taxon>Bacillati</taxon>
        <taxon>Actinomycetota</taxon>
        <taxon>Actinomycetes</taxon>
        <taxon>Kitasatosporales</taxon>
        <taxon>Streptomycetaceae</taxon>
        <taxon>Streptomyces</taxon>
    </lineage>
</organism>
<dbReference type="PANTHER" id="PTHR12215:SF10">
    <property type="entry name" value="L-AMINOADIPATE-SEMIALDEHYDE DEHYDROGENASE-PHOSPHOPANTETHEINYL TRANSFERASE"/>
    <property type="match status" value="1"/>
</dbReference>
<dbReference type="EMBL" id="AGBF01000023">
    <property type="protein sequence ID" value="EGX59844.1"/>
    <property type="molecule type" value="Genomic_DNA"/>
</dbReference>
<dbReference type="PATRIC" id="fig|700597.3.peg.2056"/>
<gene>
    <name evidence="4" type="ORF">SZN_10548</name>
</gene>
<dbReference type="RefSeq" id="WP_007494075.1">
    <property type="nucleotide sequence ID" value="NZ_AGBF01000023.1"/>
</dbReference>
<dbReference type="Proteomes" id="UP000004217">
    <property type="component" value="Unassembled WGS sequence"/>
</dbReference>
<proteinExistence type="inferred from homology"/>
<dbReference type="SUPFAM" id="SSF56214">
    <property type="entry name" value="4'-phosphopantetheinyl transferase"/>
    <property type="match status" value="2"/>
</dbReference>
<dbReference type="InterPro" id="IPR050559">
    <property type="entry name" value="P-Pant_transferase_sf"/>
</dbReference>
<dbReference type="InterPro" id="IPR008278">
    <property type="entry name" value="4-PPantetheinyl_Trfase_dom"/>
</dbReference>
<evidence type="ECO:0000313" key="5">
    <source>
        <dbReference type="Proteomes" id="UP000004217"/>
    </source>
</evidence>
<keyword evidence="2" id="KW-0808">Transferase</keyword>
<dbReference type="GO" id="GO:0005829">
    <property type="term" value="C:cytosol"/>
    <property type="evidence" value="ECO:0007669"/>
    <property type="project" value="TreeGrafter"/>
</dbReference>
<evidence type="ECO:0000256" key="1">
    <source>
        <dbReference type="ARBA" id="ARBA00010990"/>
    </source>
</evidence>
<reference evidence="4 5" key="1">
    <citation type="submission" date="2011-08" db="EMBL/GenBank/DDBJ databases">
        <authorList>
            <person name="Lin Y."/>
            <person name="Hao X."/>
            <person name="Johnstone L."/>
            <person name="Miller S.J."/>
            <person name="Wei G."/>
            <person name="Rensing C."/>
        </authorList>
    </citation>
    <scope>NUCLEOTIDE SEQUENCE [LARGE SCALE GENOMIC DNA]</scope>
    <source>
        <strain evidence="4 5">K42</strain>
    </source>
</reference>
<dbReference type="GO" id="GO:0008897">
    <property type="term" value="F:holo-[acyl-carrier-protein] synthase activity"/>
    <property type="evidence" value="ECO:0007669"/>
    <property type="project" value="InterPro"/>
</dbReference>
<dbReference type="GO" id="GO:0019878">
    <property type="term" value="P:lysine biosynthetic process via aminoadipic acid"/>
    <property type="evidence" value="ECO:0007669"/>
    <property type="project" value="TreeGrafter"/>
</dbReference>
<dbReference type="Pfam" id="PF01648">
    <property type="entry name" value="ACPS"/>
    <property type="match status" value="1"/>
</dbReference>
<dbReference type="PANTHER" id="PTHR12215">
    <property type="entry name" value="PHOSPHOPANTETHEINE TRANSFERASE"/>
    <property type="match status" value="1"/>
</dbReference>
<evidence type="ECO:0000256" key="2">
    <source>
        <dbReference type="ARBA" id="ARBA00022679"/>
    </source>
</evidence>
<comment type="similarity">
    <text evidence="1">Belongs to the P-Pant transferase superfamily. Gsp/Sfp/HetI/AcpT family.</text>
</comment>
<protein>
    <recommendedName>
        <fullName evidence="3">4'-phosphopantetheinyl transferase domain-containing protein</fullName>
    </recommendedName>
</protein>
<comment type="caution">
    <text evidence="4">The sequence shown here is derived from an EMBL/GenBank/DDBJ whole genome shotgun (WGS) entry which is preliminary data.</text>
</comment>
<evidence type="ECO:0000313" key="4">
    <source>
        <dbReference type="EMBL" id="EGX59844.1"/>
    </source>
</evidence>
<sequence>MTDSLAVVARTDEVLRHPLAGPHLLNEAERTRLARFRREGARRDFIAAHTLVRLCAGQLLHAAPTALAFAQYCPDCHGTDHGRPLLTDRPDVHVSLSHTDGVVAAAAGHVPVGIDVERSGRSRGIEVMHRVLTAAEVDLVTRHRDPHFAFLRQWVRKEALIKTGRTTMDSLGALDLSALPLDADRTPLRFEDIHVTDLTDRQRGALATAVSVGPPQASVRWLTGCADFGGDTREGRVEPSAG</sequence>
<feature type="domain" description="4'-phosphopantetheinyl transferase" evidence="3">
    <location>
        <begin position="111"/>
        <end position="185"/>
    </location>
</feature>
<name>G2G9C9_9ACTN</name>
<evidence type="ECO:0000259" key="3">
    <source>
        <dbReference type="Pfam" id="PF01648"/>
    </source>
</evidence>
<keyword evidence="5" id="KW-1185">Reference proteome</keyword>
<dbReference type="InterPro" id="IPR037143">
    <property type="entry name" value="4-PPantetheinyl_Trfase_dom_sf"/>
</dbReference>
<dbReference type="Gene3D" id="3.90.470.20">
    <property type="entry name" value="4'-phosphopantetheinyl transferase domain"/>
    <property type="match status" value="1"/>
</dbReference>